<organism evidence="7 8">
    <name type="scientific">Kalanchoe fedtschenkoi</name>
    <name type="common">Lavender scallops</name>
    <name type="synonym">South American air plant</name>
    <dbReference type="NCBI Taxonomy" id="63787"/>
    <lineage>
        <taxon>Eukaryota</taxon>
        <taxon>Viridiplantae</taxon>
        <taxon>Streptophyta</taxon>
        <taxon>Embryophyta</taxon>
        <taxon>Tracheophyta</taxon>
        <taxon>Spermatophyta</taxon>
        <taxon>Magnoliopsida</taxon>
        <taxon>eudicotyledons</taxon>
        <taxon>Gunneridae</taxon>
        <taxon>Pentapetalae</taxon>
        <taxon>Saxifragales</taxon>
        <taxon>Crassulaceae</taxon>
        <taxon>Kalanchoe</taxon>
    </lineage>
</organism>
<feature type="compositionally biased region" description="Polar residues" evidence="5">
    <location>
        <begin position="275"/>
        <end position="307"/>
    </location>
</feature>
<feature type="region of interest" description="Disordered" evidence="5">
    <location>
        <begin position="164"/>
        <end position="194"/>
    </location>
</feature>
<dbReference type="EnsemblPlants" id="Kaladp0011s0316.1.v1.1">
    <property type="protein sequence ID" value="Kaladp0011s0316.1.v1.1"/>
    <property type="gene ID" value="Kaladp0011s0316.v1.1"/>
</dbReference>
<feature type="region of interest" description="Disordered" evidence="5">
    <location>
        <begin position="601"/>
        <end position="629"/>
    </location>
</feature>
<feature type="compositionally biased region" description="Polar residues" evidence="5">
    <location>
        <begin position="620"/>
        <end position="629"/>
    </location>
</feature>
<dbReference type="PANTHER" id="PTHR12357">
    <property type="entry name" value="YTH YT521-B HOMOLOGY DOMAIN-CONTAINING"/>
    <property type="match status" value="1"/>
</dbReference>
<dbReference type="FunFam" id="3.10.590.10:FF:000001">
    <property type="entry name" value="YTH domain family 1, isoform CRA_a"/>
    <property type="match status" value="1"/>
</dbReference>
<protein>
    <recommendedName>
        <fullName evidence="4">YTH domain-containing family protein</fullName>
    </recommendedName>
</protein>
<evidence type="ECO:0000256" key="1">
    <source>
        <dbReference type="ARBA" id="ARBA00004496"/>
    </source>
</evidence>
<comment type="subcellular location">
    <subcellularLocation>
        <location evidence="1">Cytoplasm</location>
    </subcellularLocation>
</comment>
<evidence type="ECO:0000313" key="8">
    <source>
        <dbReference type="Proteomes" id="UP000594263"/>
    </source>
</evidence>
<evidence type="ECO:0000259" key="6">
    <source>
        <dbReference type="PROSITE" id="PS50882"/>
    </source>
</evidence>
<dbReference type="InterPro" id="IPR045168">
    <property type="entry name" value="YTH_prot"/>
</dbReference>
<dbReference type="Gramene" id="Kaladp0011s0316.1.v1.1">
    <property type="protein sequence ID" value="Kaladp0011s0316.1.v1.1"/>
    <property type="gene ID" value="Kaladp0011s0316.v1.1"/>
</dbReference>
<dbReference type="SMR" id="A0A7N0RFX2"/>
<evidence type="ECO:0000256" key="4">
    <source>
        <dbReference type="RuleBase" id="RU369095"/>
    </source>
</evidence>
<feature type="compositionally biased region" description="Polar residues" evidence="5">
    <location>
        <begin position="245"/>
        <end position="268"/>
    </location>
</feature>
<dbReference type="GO" id="GO:0005737">
    <property type="term" value="C:cytoplasm"/>
    <property type="evidence" value="ECO:0007669"/>
    <property type="project" value="UniProtKB-SubCell"/>
</dbReference>
<comment type="function">
    <text evidence="4">Specifically recognizes and binds N6-methyladenosine (m6A)-containing RNAs, and regulates mRNA stability. M6A is a modification present at internal sites of mRNAs and some non-coding RNAs and plays a role in mRNA stability and processing.</text>
</comment>
<keyword evidence="3 4" id="KW-0694">RNA-binding</keyword>
<feature type="region of interest" description="Disordered" evidence="5">
    <location>
        <begin position="227"/>
        <end position="307"/>
    </location>
</feature>
<evidence type="ECO:0000313" key="7">
    <source>
        <dbReference type="EnsemblPlants" id="Kaladp0011s0316.1.v1.1"/>
    </source>
</evidence>
<dbReference type="OMA" id="SYNRGYL"/>
<keyword evidence="2" id="KW-0963">Cytoplasm</keyword>
<evidence type="ECO:0000256" key="2">
    <source>
        <dbReference type="ARBA" id="ARBA00022490"/>
    </source>
</evidence>
<feature type="domain" description="YTH" evidence="6">
    <location>
        <begin position="390"/>
        <end position="527"/>
    </location>
</feature>
<proteinExistence type="inferred from homology"/>
<dbReference type="Pfam" id="PF04146">
    <property type="entry name" value="YTH"/>
    <property type="match status" value="1"/>
</dbReference>
<comment type="similarity">
    <text evidence="4">Belongs to the YTHDF family.</text>
</comment>
<name>A0A7N0RFX2_KALFE</name>
<feature type="region of interest" description="Disordered" evidence="5">
    <location>
        <begin position="337"/>
        <end position="373"/>
    </location>
</feature>
<dbReference type="Proteomes" id="UP000594263">
    <property type="component" value="Unplaced"/>
</dbReference>
<dbReference type="GO" id="GO:1990247">
    <property type="term" value="F:N6-methyladenosine-containing RNA reader activity"/>
    <property type="evidence" value="ECO:0007669"/>
    <property type="project" value="UniProtKB-UniRule"/>
</dbReference>
<dbReference type="PANTHER" id="PTHR12357:SF89">
    <property type="entry name" value="YTH DOMAIN-CONTAINING FAMILY PROTEIN"/>
    <property type="match status" value="1"/>
</dbReference>
<dbReference type="Gene3D" id="3.10.590.10">
    <property type="entry name" value="ph1033 like domains"/>
    <property type="match status" value="1"/>
</dbReference>
<accession>A0A7N0RFX2</accession>
<dbReference type="AlphaFoldDB" id="A0A7N0RFX2"/>
<dbReference type="PROSITE" id="PS50882">
    <property type="entry name" value="YTH"/>
    <property type="match status" value="1"/>
</dbReference>
<feature type="compositionally biased region" description="Polar residues" evidence="5">
    <location>
        <begin position="351"/>
        <end position="369"/>
    </location>
</feature>
<dbReference type="GO" id="GO:0003729">
    <property type="term" value="F:mRNA binding"/>
    <property type="evidence" value="ECO:0007669"/>
    <property type="project" value="UniProtKB-UniRule"/>
</dbReference>
<evidence type="ECO:0000256" key="3">
    <source>
        <dbReference type="ARBA" id="ARBA00022884"/>
    </source>
</evidence>
<dbReference type="CDD" id="cd21134">
    <property type="entry name" value="YTH"/>
    <property type="match status" value="1"/>
</dbReference>
<keyword evidence="8" id="KW-1185">Reference proteome</keyword>
<reference evidence="7" key="1">
    <citation type="submission" date="2021-01" db="UniProtKB">
        <authorList>
            <consortium name="EnsemblPlants"/>
        </authorList>
    </citation>
    <scope>IDENTIFICATION</scope>
</reference>
<sequence>MNSEEKSAELSANKDQVAAASVAAASEEAGGLGYGADQAGLIGSGVDTSVNQSNVYAPQAFYYRGYEQSAGEWDEYPQFVTPEGLDIGSPAMFNENPSLLFHTGYGYSPQMTYGPYSPVTTPLPSVHADGQLYSPHHFPFSGPPFYQQIVPSMPFLTSPTPISQPDLSSLVAPSHQNDGTPLGPNSGYPPLLGTFGGGNFPGNADSPGFHALSPGYEGFSPGALWSDWSKPADRQRSPSPFSPVPQHSSGSHGSYRQNAGMASQQQRLSYGFRPGSNSYQRGNMHSGYNQGSNYRTGSFSSSGANSQGWLAHDHGRQHVRIPSSICGGCNGSLDLLGEQNRGPRATKPKIQVTSDQSSSTGNSKSNTPTPKVIHNEAYNQPDFVSEYDAAKFFIIKSYSEDNVHKSIKYGVWASTPNGNRKLDAAYREAKERQGTCPVFLLFSVNASAQFCGVAEMTGPVDFEKSVDYWQQDKWSGQFPVKWHIIKDVPNSQFRHIVLENNDNKPVTNSRDTQEVKLEQGIEMLKIFKSYETEMSILDDFDFYEEREKIMNERKARQQASMTTFGVAGDNDIRIPITIPSGLINQMTKSFAQVVRLDNENNKDASVEKTTSVAAADAPQISASSPVHTS</sequence>
<dbReference type="InterPro" id="IPR007275">
    <property type="entry name" value="YTH_domain"/>
</dbReference>
<evidence type="ECO:0000256" key="5">
    <source>
        <dbReference type="SAM" id="MobiDB-lite"/>
    </source>
</evidence>
<dbReference type="GO" id="GO:0061157">
    <property type="term" value="P:mRNA destabilization"/>
    <property type="evidence" value="ECO:0007669"/>
    <property type="project" value="TreeGrafter"/>
</dbReference>